<dbReference type="STRING" id="1590841.A0A2R6R2E8"/>
<comment type="caution">
    <text evidence="2">The sequence shown here is derived from an EMBL/GenBank/DDBJ whole genome shotgun (WGS) entry which is preliminary data.</text>
</comment>
<dbReference type="AlphaFoldDB" id="A0A2R6R2E8"/>
<keyword evidence="3" id="KW-1185">Reference proteome</keyword>
<reference evidence="3" key="2">
    <citation type="journal article" date="2018" name="BMC Genomics">
        <title>A manually annotated Actinidia chinensis var. chinensis (kiwifruit) genome highlights the challenges associated with draft genomes and gene prediction in plants.</title>
        <authorList>
            <person name="Pilkington S.M."/>
            <person name="Crowhurst R."/>
            <person name="Hilario E."/>
            <person name="Nardozza S."/>
            <person name="Fraser L."/>
            <person name="Peng Y."/>
            <person name="Gunaseelan K."/>
            <person name="Simpson R."/>
            <person name="Tahir J."/>
            <person name="Deroles S.C."/>
            <person name="Templeton K."/>
            <person name="Luo Z."/>
            <person name="Davy M."/>
            <person name="Cheng C."/>
            <person name="McNeilage M."/>
            <person name="Scaglione D."/>
            <person name="Liu Y."/>
            <person name="Zhang Q."/>
            <person name="Datson P."/>
            <person name="De Silva N."/>
            <person name="Gardiner S.E."/>
            <person name="Bassett H."/>
            <person name="Chagne D."/>
            <person name="McCallum J."/>
            <person name="Dzierzon H."/>
            <person name="Deng C."/>
            <person name="Wang Y.Y."/>
            <person name="Barron L."/>
            <person name="Manako K."/>
            <person name="Bowen J."/>
            <person name="Foster T.M."/>
            <person name="Erridge Z.A."/>
            <person name="Tiffin H."/>
            <person name="Waite C.N."/>
            <person name="Davies K.M."/>
            <person name="Grierson E.P."/>
            <person name="Laing W.A."/>
            <person name="Kirk R."/>
            <person name="Chen X."/>
            <person name="Wood M."/>
            <person name="Montefiori M."/>
            <person name="Brummell D.A."/>
            <person name="Schwinn K.E."/>
            <person name="Catanach A."/>
            <person name="Fullerton C."/>
            <person name="Li D."/>
            <person name="Meiyalaghan S."/>
            <person name="Nieuwenhuizen N."/>
            <person name="Read N."/>
            <person name="Prakash R."/>
            <person name="Hunter D."/>
            <person name="Zhang H."/>
            <person name="McKenzie M."/>
            <person name="Knabel M."/>
            <person name="Harris A."/>
            <person name="Allan A.C."/>
            <person name="Gleave A."/>
            <person name="Chen A."/>
            <person name="Janssen B.J."/>
            <person name="Plunkett B."/>
            <person name="Ampomah-Dwamena C."/>
            <person name="Voogd C."/>
            <person name="Leif D."/>
            <person name="Lafferty D."/>
            <person name="Souleyre E.J.F."/>
            <person name="Varkonyi-Gasic E."/>
            <person name="Gambi F."/>
            <person name="Hanley J."/>
            <person name="Yao J.L."/>
            <person name="Cheung J."/>
            <person name="David K.M."/>
            <person name="Warren B."/>
            <person name="Marsh K."/>
            <person name="Snowden K.C."/>
            <person name="Lin-Wang K."/>
            <person name="Brian L."/>
            <person name="Martinez-Sanchez M."/>
            <person name="Wang M."/>
            <person name="Ileperuma N."/>
            <person name="Macnee N."/>
            <person name="Campin R."/>
            <person name="McAtee P."/>
            <person name="Drummond R.S.M."/>
            <person name="Espley R.V."/>
            <person name="Ireland H.S."/>
            <person name="Wu R."/>
            <person name="Atkinson R.G."/>
            <person name="Karunairetnam S."/>
            <person name="Bulley S."/>
            <person name="Chunkath S."/>
            <person name="Hanley Z."/>
            <person name="Storey R."/>
            <person name="Thrimawithana A.H."/>
            <person name="Thomson S."/>
            <person name="David C."/>
            <person name="Testolin R."/>
            <person name="Huang H."/>
            <person name="Hellens R.P."/>
            <person name="Schaffer R.J."/>
        </authorList>
    </citation>
    <scope>NUCLEOTIDE SEQUENCE [LARGE SCALE GENOMIC DNA]</scope>
    <source>
        <strain evidence="3">cv. Red5</strain>
    </source>
</reference>
<dbReference type="GO" id="GO:0043531">
    <property type="term" value="F:ADP binding"/>
    <property type="evidence" value="ECO:0007669"/>
    <property type="project" value="InterPro"/>
</dbReference>
<dbReference type="Pfam" id="PF00931">
    <property type="entry name" value="NB-ARC"/>
    <property type="match status" value="1"/>
</dbReference>
<gene>
    <name evidence="2" type="ORF">CEY00_Acc11467</name>
</gene>
<dbReference type="OrthoDB" id="1937853at2759"/>
<evidence type="ECO:0000313" key="2">
    <source>
        <dbReference type="EMBL" id="PSS19417.1"/>
    </source>
</evidence>
<dbReference type="InParanoid" id="A0A2R6R2E8"/>
<evidence type="ECO:0000259" key="1">
    <source>
        <dbReference type="Pfam" id="PF00931"/>
    </source>
</evidence>
<protein>
    <submittedName>
        <fullName evidence="2">Disease resistance protein</fullName>
    </submittedName>
</protein>
<dbReference type="InterPro" id="IPR027417">
    <property type="entry name" value="P-loop_NTPase"/>
</dbReference>
<feature type="domain" description="NB-ARC" evidence="1">
    <location>
        <begin position="24"/>
        <end position="138"/>
    </location>
</feature>
<proteinExistence type="predicted"/>
<organism evidence="2 3">
    <name type="scientific">Actinidia chinensis var. chinensis</name>
    <name type="common">Chinese soft-hair kiwi</name>
    <dbReference type="NCBI Taxonomy" id="1590841"/>
    <lineage>
        <taxon>Eukaryota</taxon>
        <taxon>Viridiplantae</taxon>
        <taxon>Streptophyta</taxon>
        <taxon>Embryophyta</taxon>
        <taxon>Tracheophyta</taxon>
        <taxon>Spermatophyta</taxon>
        <taxon>Magnoliopsida</taxon>
        <taxon>eudicotyledons</taxon>
        <taxon>Gunneridae</taxon>
        <taxon>Pentapetalae</taxon>
        <taxon>asterids</taxon>
        <taxon>Ericales</taxon>
        <taxon>Actinidiaceae</taxon>
        <taxon>Actinidia</taxon>
    </lineage>
</organism>
<accession>A0A2R6R2E8</accession>
<dbReference type="InterPro" id="IPR002182">
    <property type="entry name" value="NB-ARC"/>
</dbReference>
<dbReference type="Gene3D" id="3.40.50.300">
    <property type="entry name" value="P-loop containing nucleotide triphosphate hydrolases"/>
    <property type="match status" value="1"/>
</dbReference>
<dbReference type="Gramene" id="PSS19417">
    <property type="protein sequence ID" value="PSS19417"/>
    <property type="gene ID" value="CEY00_Acc11467"/>
</dbReference>
<dbReference type="Proteomes" id="UP000241394">
    <property type="component" value="Chromosome LG10"/>
</dbReference>
<name>A0A2R6R2E8_ACTCC</name>
<dbReference type="EMBL" id="NKQK01000010">
    <property type="protein sequence ID" value="PSS19417.1"/>
    <property type="molecule type" value="Genomic_DNA"/>
</dbReference>
<sequence>MVDPPLKPVKLKGGPNIQKIYSLQMHVDKILDLLRNDKVKGIGIHGMVGSGKIAIMQSLNTLDEVGKLFDIIVWVKVSTEDSKESLSTEQLQRAVVQTLKLDMESTGDAQEVVKRIREDLVGKRYLLLLDDVKQDLNLHHLWDL</sequence>
<evidence type="ECO:0000313" key="3">
    <source>
        <dbReference type="Proteomes" id="UP000241394"/>
    </source>
</evidence>
<dbReference type="PRINTS" id="PR00364">
    <property type="entry name" value="DISEASERSIST"/>
</dbReference>
<dbReference type="SUPFAM" id="SSF52540">
    <property type="entry name" value="P-loop containing nucleoside triphosphate hydrolases"/>
    <property type="match status" value="1"/>
</dbReference>
<reference evidence="2 3" key="1">
    <citation type="submission" date="2017-07" db="EMBL/GenBank/DDBJ databases">
        <title>An improved, manually edited Actinidia chinensis var. chinensis (kiwifruit) genome highlights the challenges associated with draft genomes and gene prediction in plants.</title>
        <authorList>
            <person name="Pilkington S."/>
            <person name="Crowhurst R."/>
            <person name="Hilario E."/>
            <person name="Nardozza S."/>
            <person name="Fraser L."/>
            <person name="Peng Y."/>
            <person name="Gunaseelan K."/>
            <person name="Simpson R."/>
            <person name="Tahir J."/>
            <person name="Deroles S."/>
            <person name="Templeton K."/>
            <person name="Luo Z."/>
            <person name="Davy M."/>
            <person name="Cheng C."/>
            <person name="Mcneilage M."/>
            <person name="Scaglione D."/>
            <person name="Liu Y."/>
            <person name="Zhang Q."/>
            <person name="Datson P."/>
            <person name="De Silva N."/>
            <person name="Gardiner S."/>
            <person name="Bassett H."/>
            <person name="Chagne D."/>
            <person name="Mccallum J."/>
            <person name="Dzierzon H."/>
            <person name="Deng C."/>
            <person name="Wang Y.-Y."/>
            <person name="Barron N."/>
            <person name="Manako K."/>
            <person name="Bowen J."/>
            <person name="Foster T."/>
            <person name="Erridge Z."/>
            <person name="Tiffin H."/>
            <person name="Waite C."/>
            <person name="Davies K."/>
            <person name="Grierson E."/>
            <person name="Laing W."/>
            <person name="Kirk R."/>
            <person name="Chen X."/>
            <person name="Wood M."/>
            <person name="Montefiori M."/>
            <person name="Brummell D."/>
            <person name="Schwinn K."/>
            <person name="Catanach A."/>
            <person name="Fullerton C."/>
            <person name="Li D."/>
            <person name="Meiyalaghan S."/>
            <person name="Nieuwenhuizen N."/>
            <person name="Read N."/>
            <person name="Prakash R."/>
            <person name="Hunter D."/>
            <person name="Zhang H."/>
            <person name="Mckenzie M."/>
            <person name="Knabel M."/>
            <person name="Harris A."/>
            <person name="Allan A."/>
            <person name="Chen A."/>
            <person name="Janssen B."/>
            <person name="Plunkett B."/>
            <person name="Dwamena C."/>
            <person name="Voogd C."/>
            <person name="Leif D."/>
            <person name="Lafferty D."/>
            <person name="Souleyre E."/>
            <person name="Varkonyi-Gasic E."/>
            <person name="Gambi F."/>
            <person name="Hanley J."/>
            <person name="Yao J.-L."/>
            <person name="Cheung J."/>
            <person name="David K."/>
            <person name="Warren B."/>
            <person name="Marsh K."/>
            <person name="Snowden K."/>
            <person name="Lin-Wang K."/>
            <person name="Brian L."/>
            <person name="Martinez-Sanchez M."/>
            <person name="Wang M."/>
            <person name="Ileperuma N."/>
            <person name="Macnee N."/>
            <person name="Campin R."/>
            <person name="Mcatee P."/>
            <person name="Drummond R."/>
            <person name="Espley R."/>
            <person name="Ireland H."/>
            <person name="Wu R."/>
            <person name="Atkinson R."/>
            <person name="Karunairetnam S."/>
            <person name="Bulley S."/>
            <person name="Chunkath S."/>
            <person name="Hanley Z."/>
            <person name="Storey R."/>
            <person name="Thrimawithana A."/>
            <person name="Thomson S."/>
            <person name="David C."/>
            <person name="Testolin R."/>
        </authorList>
    </citation>
    <scope>NUCLEOTIDE SEQUENCE [LARGE SCALE GENOMIC DNA]</scope>
    <source>
        <strain evidence="3">cv. Red5</strain>
        <tissue evidence="2">Young leaf</tissue>
    </source>
</reference>